<accession>A0ACC7LLT5</accession>
<sequence>MKKRIQNKKNTRNIVLTFFALVYVLAVFAQQVERPNIIIIITDDQGYGDLGITGNPHIKTPNIDAFAKAGVRFNNFHVSPVCAPTRSSLMTGRYSLRTGIRDTYNGGAIMASTEVTIAELLKQADYRTGIFGKWHLGDSYPSRPNDQGFDESVIHLSGGMGQVGDFTTWFKGDSSYFDPVLWHNGKQEPYQGYCSDIFANEAMKFITENKNAPFFCYLSFNAPHTPLQVPEKYYNMYKGIDPAIGFDDGRPFVEMSEKNKEDARKVYAMVSNIDDNVGKLLDKLKELRIADNTLVIFMTDNGPQQMRYVAGMRGRKGSVYRGGTRVPFFLQYPKLIKGKRDIEPLTAHIDILPTLAEICKIKMPLDRKIDGRSLVPLLIGKNETWSERPFFSYWTRHYPEKYYNISLQKGNYKLVGHTNYNAKPEDFELFDVHKDPYEQQNIVAENVNIASSLMAEMETHYKELTTSKNLIDPPRIHIGTEHENPVFLNRNDAGGERGIWAQEEIYGKWAVQIDQGHYNIKFKFIEPLAEKGKMFLETGTTINQFENDRTGIDFLEMKNVSLASMTCDLVPFYVSDSKRIFPFWVEMERISD</sequence>
<reference evidence="1" key="1">
    <citation type="submission" date="2024-09" db="EMBL/GenBank/DDBJ databases">
        <authorList>
            <person name="Liu J."/>
        </authorList>
    </citation>
    <scope>NUCLEOTIDE SEQUENCE</scope>
    <source>
        <strain evidence="1">NBU2967</strain>
    </source>
</reference>
<protein>
    <submittedName>
        <fullName evidence="1">Arylsulfatase</fullName>
    </submittedName>
</protein>
<gene>
    <name evidence="1" type="ORF">ACEZ3G_05520</name>
</gene>
<dbReference type="EMBL" id="JBHFPV010000001">
    <property type="protein sequence ID" value="MFH6602927.1"/>
    <property type="molecule type" value="Genomic_DNA"/>
</dbReference>
<organism evidence="1 2">
    <name type="scientific">Meishania litoralis</name>
    <dbReference type="NCBI Taxonomy" id="3434685"/>
    <lineage>
        <taxon>Bacteria</taxon>
        <taxon>Pseudomonadati</taxon>
        <taxon>Bacteroidota</taxon>
        <taxon>Flavobacteriia</taxon>
        <taxon>Flavobacteriales</taxon>
        <taxon>Flavobacteriaceae</taxon>
        <taxon>Meishania</taxon>
    </lineage>
</organism>
<evidence type="ECO:0000313" key="2">
    <source>
        <dbReference type="Proteomes" id="UP001595191"/>
    </source>
</evidence>
<name>A0ACC7LLT5_9FLAO</name>
<dbReference type="Proteomes" id="UP001595191">
    <property type="component" value="Unassembled WGS sequence"/>
</dbReference>
<comment type="caution">
    <text evidence="1">The sequence shown here is derived from an EMBL/GenBank/DDBJ whole genome shotgun (WGS) entry which is preliminary data.</text>
</comment>
<proteinExistence type="predicted"/>
<keyword evidence="2" id="KW-1185">Reference proteome</keyword>
<evidence type="ECO:0000313" key="1">
    <source>
        <dbReference type="EMBL" id="MFH6602927.1"/>
    </source>
</evidence>